<dbReference type="EMBL" id="LJOY01000006">
    <property type="protein sequence ID" value="OBQ26889.1"/>
    <property type="molecule type" value="Genomic_DNA"/>
</dbReference>
<evidence type="ECO:0000313" key="1">
    <source>
        <dbReference type="EMBL" id="OBQ26889.1"/>
    </source>
</evidence>
<name>A0A1B7W0X0_APHFL</name>
<dbReference type="STRING" id="1803587.GCA_001593825_02404"/>
<evidence type="ECO:0000313" key="2">
    <source>
        <dbReference type="Proteomes" id="UP000092382"/>
    </source>
</evidence>
<comment type="caution">
    <text evidence="1">The sequence shown here is derived from an EMBL/GenBank/DDBJ whole genome shotgun (WGS) entry which is preliminary data.</text>
</comment>
<gene>
    <name evidence="1" type="ORF">AN481_03235</name>
</gene>
<reference evidence="1 2" key="1">
    <citation type="submission" date="2015-09" db="EMBL/GenBank/DDBJ databases">
        <title>Whole genome shotgun sequence assembly of Aphanizomenon flos-aquae UKL13.</title>
        <authorList>
            <person name="Driscoll C."/>
        </authorList>
    </citation>
    <scope>NUCLEOTIDE SEQUENCE [LARGE SCALE GENOMIC DNA]</scope>
    <source>
        <strain evidence="1">MDT13</strain>
    </source>
</reference>
<proteinExistence type="predicted"/>
<dbReference type="AlphaFoldDB" id="A0A1B7W0X0"/>
<dbReference type="PATRIC" id="fig|1710894.3.peg.898"/>
<accession>A0A1B7W0X0</accession>
<dbReference type="Proteomes" id="UP000092382">
    <property type="component" value="Unassembled WGS sequence"/>
</dbReference>
<organism evidence="1 2">
    <name type="scientific">Aphanizomenon flos-aquae LD13</name>
    <dbReference type="NCBI Taxonomy" id="1710894"/>
    <lineage>
        <taxon>Bacteria</taxon>
        <taxon>Bacillati</taxon>
        <taxon>Cyanobacteriota</taxon>
        <taxon>Cyanophyceae</taxon>
        <taxon>Nostocales</taxon>
        <taxon>Aphanizomenonaceae</taxon>
        <taxon>Aphanizomenon</taxon>
    </lineage>
</organism>
<protein>
    <submittedName>
        <fullName evidence="1">Uncharacterized protein</fullName>
    </submittedName>
</protein>
<sequence length="136" mass="14681">MKNLLSTIISLTIGAAVGSTTTYYLTSNKVLPDSAPNPVFQQINNNTGGTDKYEIRWYGKPTKDYFLGNYTIVEKDKPIRIEPISKTPHIVKLILPKGSGVAATGNCTDIKIFRNGKECGKTAVVGTGMVANKACL</sequence>